<gene>
    <name evidence="2" type="ORF">SEVIR_8G044800v2</name>
</gene>
<proteinExistence type="predicted"/>
<dbReference type="Gramene" id="TKV99456">
    <property type="protein sequence ID" value="TKV99456"/>
    <property type="gene ID" value="SEVIR_8G044800v2"/>
</dbReference>
<keyword evidence="3" id="KW-1185">Reference proteome</keyword>
<reference evidence="2" key="1">
    <citation type="submission" date="2019-03" db="EMBL/GenBank/DDBJ databases">
        <title>WGS assembly of Setaria viridis.</title>
        <authorList>
            <person name="Huang P."/>
            <person name="Jenkins J."/>
            <person name="Grimwood J."/>
            <person name="Barry K."/>
            <person name="Healey A."/>
            <person name="Mamidi S."/>
            <person name="Sreedasyam A."/>
            <person name="Shu S."/>
            <person name="Feldman M."/>
            <person name="Wu J."/>
            <person name="Yu Y."/>
            <person name="Chen C."/>
            <person name="Johnson J."/>
            <person name="Rokhsar D."/>
            <person name="Baxter I."/>
            <person name="Schmutz J."/>
            <person name="Brutnell T."/>
            <person name="Kellogg E."/>
        </authorList>
    </citation>
    <scope>NUCLEOTIDE SEQUENCE [LARGE SCALE GENOMIC DNA]</scope>
</reference>
<feature type="transmembrane region" description="Helical" evidence="1">
    <location>
        <begin position="57"/>
        <end position="81"/>
    </location>
</feature>
<name>A0A4U6TPK2_SETVI</name>
<protein>
    <submittedName>
        <fullName evidence="2">Uncharacterized protein</fullName>
    </submittedName>
</protein>
<keyword evidence="1" id="KW-0472">Membrane</keyword>
<keyword evidence="1" id="KW-1133">Transmembrane helix</keyword>
<sequence>MFPKLLGLVSAARPDLVSFIGCSKKATPIRMGGPAVVTWISRDSCSCFGRRYKKKKILAISNIALCMCIFRMMTPVLIGVWRK</sequence>
<accession>A0A4U6TPK2</accession>
<dbReference type="Proteomes" id="UP000298652">
    <property type="component" value="Chromosome 8"/>
</dbReference>
<dbReference type="AlphaFoldDB" id="A0A4U6TPK2"/>
<organism evidence="2 3">
    <name type="scientific">Setaria viridis</name>
    <name type="common">Green bristlegrass</name>
    <name type="synonym">Setaria italica subsp. viridis</name>
    <dbReference type="NCBI Taxonomy" id="4556"/>
    <lineage>
        <taxon>Eukaryota</taxon>
        <taxon>Viridiplantae</taxon>
        <taxon>Streptophyta</taxon>
        <taxon>Embryophyta</taxon>
        <taxon>Tracheophyta</taxon>
        <taxon>Spermatophyta</taxon>
        <taxon>Magnoliopsida</taxon>
        <taxon>Liliopsida</taxon>
        <taxon>Poales</taxon>
        <taxon>Poaceae</taxon>
        <taxon>PACMAD clade</taxon>
        <taxon>Panicoideae</taxon>
        <taxon>Panicodae</taxon>
        <taxon>Paniceae</taxon>
        <taxon>Cenchrinae</taxon>
        <taxon>Setaria</taxon>
    </lineage>
</organism>
<keyword evidence="1" id="KW-0812">Transmembrane</keyword>
<dbReference type="EMBL" id="CM016559">
    <property type="protein sequence ID" value="TKV99456.1"/>
    <property type="molecule type" value="Genomic_DNA"/>
</dbReference>
<evidence type="ECO:0000256" key="1">
    <source>
        <dbReference type="SAM" id="Phobius"/>
    </source>
</evidence>
<evidence type="ECO:0000313" key="2">
    <source>
        <dbReference type="EMBL" id="TKV99456.1"/>
    </source>
</evidence>
<evidence type="ECO:0000313" key="3">
    <source>
        <dbReference type="Proteomes" id="UP000298652"/>
    </source>
</evidence>